<keyword evidence="3" id="KW-1185">Reference proteome</keyword>
<evidence type="ECO:0000313" key="2">
    <source>
        <dbReference type="EMBL" id="KAL3389798.1"/>
    </source>
</evidence>
<dbReference type="Proteomes" id="UP001627154">
    <property type="component" value="Unassembled WGS sequence"/>
</dbReference>
<protein>
    <recommendedName>
        <fullName evidence="4">RRM domain-containing protein</fullName>
    </recommendedName>
</protein>
<gene>
    <name evidence="2" type="ORF">TKK_015161</name>
</gene>
<feature type="region of interest" description="Disordered" evidence="1">
    <location>
        <begin position="164"/>
        <end position="191"/>
    </location>
</feature>
<accession>A0ABD2WA26</accession>
<feature type="compositionally biased region" description="Low complexity" evidence="1">
    <location>
        <begin position="89"/>
        <end position="103"/>
    </location>
</feature>
<feature type="region of interest" description="Disordered" evidence="1">
    <location>
        <begin position="81"/>
        <end position="110"/>
    </location>
</feature>
<dbReference type="AlphaFoldDB" id="A0ABD2WA26"/>
<evidence type="ECO:0008006" key="4">
    <source>
        <dbReference type="Google" id="ProtNLM"/>
    </source>
</evidence>
<evidence type="ECO:0000313" key="3">
    <source>
        <dbReference type="Proteomes" id="UP001627154"/>
    </source>
</evidence>
<proteinExistence type="predicted"/>
<name>A0ABD2WA26_9HYME</name>
<comment type="caution">
    <text evidence="2">The sequence shown here is derived from an EMBL/GenBank/DDBJ whole genome shotgun (WGS) entry which is preliminary data.</text>
</comment>
<evidence type="ECO:0000256" key="1">
    <source>
        <dbReference type="SAM" id="MobiDB-lite"/>
    </source>
</evidence>
<dbReference type="EMBL" id="JBJJXI010000122">
    <property type="protein sequence ID" value="KAL3389798.1"/>
    <property type="molecule type" value="Genomic_DNA"/>
</dbReference>
<reference evidence="2 3" key="1">
    <citation type="journal article" date="2024" name="bioRxiv">
        <title>A reference genome for Trichogramma kaykai: A tiny desert-dwelling parasitoid wasp with competing sex-ratio distorters.</title>
        <authorList>
            <person name="Culotta J."/>
            <person name="Lindsey A.R."/>
        </authorList>
    </citation>
    <scope>NUCLEOTIDE SEQUENCE [LARGE SCALE GENOMIC DNA]</scope>
    <source>
        <strain evidence="2 3">KSX58</strain>
    </source>
</reference>
<sequence length="211" mass="23707">MNPINNFDQLDEKTLVLVYNAKPAQESQILGQLQTLAGPTGLADPQVHRPGHHLMVTLTYRSAEIKQQTLVYLLNEERRAPWEERKASPKPSAKQQKAAPKPSAKQHKAGVDINRLHILMPRGMSEEETINILAEYGPIDHLDFVAMGPKNITYKPSSFGIAPRRVQPGQKGFSPRSRSSHTHGTGGRDSILGGRHRCRIRYYNLRLIMGY</sequence>
<organism evidence="2 3">
    <name type="scientific">Trichogramma kaykai</name>
    <dbReference type="NCBI Taxonomy" id="54128"/>
    <lineage>
        <taxon>Eukaryota</taxon>
        <taxon>Metazoa</taxon>
        <taxon>Ecdysozoa</taxon>
        <taxon>Arthropoda</taxon>
        <taxon>Hexapoda</taxon>
        <taxon>Insecta</taxon>
        <taxon>Pterygota</taxon>
        <taxon>Neoptera</taxon>
        <taxon>Endopterygota</taxon>
        <taxon>Hymenoptera</taxon>
        <taxon>Apocrita</taxon>
        <taxon>Proctotrupomorpha</taxon>
        <taxon>Chalcidoidea</taxon>
        <taxon>Trichogrammatidae</taxon>
        <taxon>Trichogramma</taxon>
    </lineage>
</organism>